<proteinExistence type="predicted"/>
<protein>
    <submittedName>
        <fullName evidence="1">Uncharacterized protein</fullName>
    </submittedName>
</protein>
<organism evidence="1 2">
    <name type="scientific">Gossypium tomentosum</name>
    <name type="common">Hawaiian cotton</name>
    <name type="synonym">Gossypium sandvicense</name>
    <dbReference type="NCBI Taxonomy" id="34277"/>
    <lineage>
        <taxon>Eukaryota</taxon>
        <taxon>Viridiplantae</taxon>
        <taxon>Streptophyta</taxon>
        <taxon>Embryophyta</taxon>
        <taxon>Tracheophyta</taxon>
        <taxon>Spermatophyta</taxon>
        <taxon>Magnoliopsida</taxon>
        <taxon>eudicotyledons</taxon>
        <taxon>Gunneridae</taxon>
        <taxon>Pentapetalae</taxon>
        <taxon>rosids</taxon>
        <taxon>malvids</taxon>
        <taxon>Malvales</taxon>
        <taxon>Malvaceae</taxon>
        <taxon>Malvoideae</taxon>
        <taxon>Gossypium</taxon>
    </lineage>
</organism>
<evidence type="ECO:0000313" key="2">
    <source>
        <dbReference type="Proteomes" id="UP000322667"/>
    </source>
</evidence>
<name>A0A5D2N8J8_GOSTO</name>
<reference evidence="1 2" key="1">
    <citation type="submission" date="2019-07" db="EMBL/GenBank/DDBJ databases">
        <title>WGS assembly of Gossypium tomentosum.</title>
        <authorList>
            <person name="Chen Z.J."/>
            <person name="Sreedasyam A."/>
            <person name="Ando A."/>
            <person name="Song Q."/>
            <person name="De L."/>
            <person name="Hulse-Kemp A."/>
            <person name="Ding M."/>
            <person name="Ye W."/>
            <person name="Kirkbride R."/>
            <person name="Jenkins J."/>
            <person name="Plott C."/>
            <person name="Lovell J."/>
            <person name="Lin Y.-M."/>
            <person name="Vaughn R."/>
            <person name="Liu B."/>
            <person name="Li W."/>
            <person name="Simpson S."/>
            <person name="Scheffler B."/>
            <person name="Saski C."/>
            <person name="Grover C."/>
            <person name="Hu G."/>
            <person name="Conover J."/>
            <person name="Carlson J."/>
            <person name="Shu S."/>
            <person name="Boston L."/>
            <person name="Williams M."/>
            <person name="Peterson D."/>
            <person name="Mcgee K."/>
            <person name="Jones D."/>
            <person name="Wendel J."/>
            <person name="Stelly D."/>
            <person name="Grimwood J."/>
            <person name="Schmutz J."/>
        </authorList>
    </citation>
    <scope>NUCLEOTIDE SEQUENCE [LARGE SCALE GENOMIC DNA]</scope>
    <source>
        <strain evidence="1">7179.01</strain>
    </source>
</reference>
<dbReference type="AlphaFoldDB" id="A0A5D2N8J8"/>
<gene>
    <name evidence="1" type="ORF">ES332_A11G110300v1</name>
</gene>
<evidence type="ECO:0000313" key="1">
    <source>
        <dbReference type="EMBL" id="TYI00092.1"/>
    </source>
</evidence>
<accession>A0A5D2N8J8</accession>
<keyword evidence="2" id="KW-1185">Reference proteome</keyword>
<sequence length="100" mass="11641">MIKAICQLKWEKVILQSWLPVNPRKRKICSSHLLLFPDQSHRVLALNNFRPLVNIETYGFHLVSLLRVTDLNRLNSNIPISIYFIPSKATQISTFHLIAF</sequence>
<dbReference type="Proteomes" id="UP000322667">
    <property type="component" value="Chromosome A11"/>
</dbReference>
<dbReference type="EMBL" id="CM017620">
    <property type="protein sequence ID" value="TYI00092.1"/>
    <property type="molecule type" value="Genomic_DNA"/>
</dbReference>